<name>A0A0B6XY74_9EUPU</name>
<dbReference type="AlphaFoldDB" id="A0A0B6XY74"/>
<organism evidence="1">
    <name type="scientific">Arion vulgaris</name>
    <dbReference type="NCBI Taxonomy" id="1028688"/>
    <lineage>
        <taxon>Eukaryota</taxon>
        <taxon>Metazoa</taxon>
        <taxon>Spiralia</taxon>
        <taxon>Lophotrochozoa</taxon>
        <taxon>Mollusca</taxon>
        <taxon>Gastropoda</taxon>
        <taxon>Heterobranchia</taxon>
        <taxon>Euthyneura</taxon>
        <taxon>Panpulmonata</taxon>
        <taxon>Eupulmonata</taxon>
        <taxon>Stylommatophora</taxon>
        <taxon>Helicina</taxon>
        <taxon>Arionoidea</taxon>
        <taxon>Arionidae</taxon>
        <taxon>Arion</taxon>
    </lineage>
</organism>
<reference evidence="1" key="1">
    <citation type="submission" date="2014-12" db="EMBL/GenBank/DDBJ databases">
        <title>Insight into the proteome of Arion vulgaris.</title>
        <authorList>
            <person name="Aradska J."/>
            <person name="Bulat T."/>
            <person name="Smidak R."/>
            <person name="Sarate P."/>
            <person name="Gangsoo J."/>
            <person name="Sialana F."/>
            <person name="Bilban M."/>
            <person name="Lubec G."/>
        </authorList>
    </citation>
    <scope>NUCLEOTIDE SEQUENCE</scope>
    <source>
        <tissue evidence="1">Skin</tissue>
    </source>
</reference>
<protein>
    <submittedName>
        <fullName evidence="1">Uncharacterized protein</fullName>
    </submittedName>
</protein>
<accession>A0A0B6XY74</accession>
<proteinExistence type="predicted"/>
<sequence>MTHIDFLSLKKNLPAYINAAILSISKYQDELEYPSDRWEISDKKPISVFRQAQNKLV</sequence>
<evidence type="ECO:0000313" key="1">
    <source>
        <dbReference type="EMBL" id="CEK48869.1"/>
    </source>
</evidence>
<dbReference type="EMBL" id="HACG01002004">
    <property type="protein sequence ID" value="CEK48869.1"/>
    <property type="molecule type" value="Transcribed_RNA"/>
</dbReference>
<gene>
    <name evidence="1" type="primary">ORF5454</name>
</gene>